<evidence type="ECO:0000313" key="12">
    <source>
        <dbReference type="Proteomes" id="UP001229244"/>
    </source>
</evidence>
<keyword evidence="2 9" id="KW-0813">Transport</keyword>
<organism evidence="11 12">
    <name type="scientific">Amorphus orientalis</name>
    <dbReference type="NCBI Taxonomy" id="649198"/>
    <lineage>
        <taxon>Bacteria</taxon>
        <taxon>Pseudomonadati</taxon>
        <taxon>Pseudomonadota</taxon>
        <taxon>Alphaproteobacteria</taxon>
        <taxon>Hyphomicrobiales</taxon>
        <taxon>Amorphaceae</taxon>
        <taxon>Amorphus</taxon>
    </lineage>
</organism>
<feature type="transmembrane region" description="Helical" evidence="9">
    <location>
        <begin position="86"/>
        <end position="110"/>
    </location>
</feature>
<feature type="transmembrane region" description="Helical" evidence="9">
    <location>
        <begin position="251"/>
        <end position="272"/>
    </location>
</feature>
<keyword evidence="3" id="KW-1003">Cell membrane</keyword>
<feature type="transmembrane region" description="Helical" evidence="9">
    <location>
        <begin position="117"/>
        <end position="139"/>
    </location>
</feature>
<keyword evidence="12" id="KW-1185">Reference proteome</keyword>
<feature type="transmembrane region" description="Helical" evidence="9">
    <location>
        <begin position="145"/>
        <end position="163"/>
    </location>
</feature>
<comment type="subcellular location">
    <subcellularLocation>
        <location evidence="1 9">Cell membrane</location>
        <topology evidence="1 9">Multi-pass membrane protein</topology>
    </subcellularLocation>
</comment>
<evidence type="ECO:0000256" key="9">
    <source>
        <dbReference type="RuleBase" id="RU363032"/>
    </source>
</evidence>
<keyword evidence="8 9" id="KW-0472">Membrane</keyword>
<dbReference type="CDD" id="cd06261">
    <property type="entry name" value="TM_PBP2"/>
    <property type="match status" value="1"/>
</dbReference>
<evidence type="ECO:0000256" key="2">
    <source>
        <dbReference type="ARBA" id="ARBA00022448"/>
    </source>
</evidence>
<evidence type="ECO:0000256" key="8">
    <source>
        <dbReference type="ARBA" id="ARBA00023136"/>
    </source>
</evidence>
<dbReference type="EMBL" id="JAUSUL010000002">
    <property type="protein sequence ID" value="MDQ0315415.1"/>
    <property type="molecule type" value="Genomic_DNA"/>
</dbReference>
<dbReference type="GO" id="GO:0055085">
    <property type="term" value="P:transmembrane transport"/>
    <property type="evidence" value="ECO:0007669"/>
    <property type="project" value="InterPro"/>
</dbReference>
<accession>A0AAE3VPI4</accession>
<keyword evidence="6" id="KW-0653">Protein transport</keyword>
<dbReference type="GO" id="GO:0005886">
    <property type="term" value="C:plasma membrane"/>
    <property type="evidence" value="ECO:0007669"/>
    <property type="project" value="UniProtKB-SubCell"/>
</dbReference>
<keyword evidence="7 9" id="KW-1133">Transmembrane helix</keyword>
<feature type="transmembrane region" description="Helical" evidence="9">
    <location>
        <begin position="190"/>
        <end position="216"/>
    </location>
</feature>
<feature type="domain" description="ABC transmembrane type-1" evidence="10">
    <location>
        <begin position="82"/>
        <end position="272"/>
    </location>
</feature>
<dbReference type="SUPFAM" id="SSF161098">
    <property type="entry name" value="MetI-like"/>
    <property type="match status" value="1"/>
</dbReference>
<evidence type="ECO:0000256" key="4">
    <source>
        <dbReference type="ARBA" id="ARBA00022692"/>
    </source>
</evidence>
<dbReference type="Pfam" id="PF00528">
    <property type="entry name" value="BPD_transp_1"/>
    <property type="match status" value="1"/>
</dbReference>
<dbReference type="PANTHER" id="PTHR43386">
    <property type="entry name" value="OLIGOPEPTIDE TRANSPORT SYSTEM PERMEASE PROTEIN APPC"/>
    <property type="match status" value="1"/>
</dbReference>
<feature type="transmembrane region" description="Helical" evidence="9">
    <location>
        <begin position="21"/>
        <end position="43"/>
    </location>
</feature>
<keyword evidence="4 9" id="KW-0812">Transmembrane</keyword>
<evidence type="ECO:0000259" key="10">
    <source>
        <dbReference type="PROSITE" id="PS50928"/>
    </source>
</evidence>
<proteinExistence type="inferred from homology"/>
<evidence type="ECO:0000256" key="1">
    <source>
        <dbReference type="ARBA" id="ARBA00004651"/>
    </source>
</evidence>
<dbReference type="RefSeq" id="WP_370874412.1">
    <property type="nucleotide sequence ID" value="NZ_JAUSUL010000002.1"/>
</dbReference>
<comment type="caution">
    <text evidence="11">The sequence shown here is derived from an EMBL/GenBank/DDBJ whole genome shotgun (WGS) entry which is preliminary data.</text>
</comment>
<keyword evidence="5" id="KW-0571">Peptide transport</keyword>
<evidence type="ECO:0000256" key="3">
    <source>
        <dbReference type="ARBA" id="ARBA00022475"/>
    </source>
</evidence>
<dbReference type="InterPro" id="IPR050366">
    <property type="entry name" value="BP-dependent_transpt_permease"/>
</dbReference>
<dbReference type="InterPro" id="IPR000515">
    <property type="entry name" value="MetI-like"/>
</dbReference>
<name>A0AAE3VPI4_9HYPH</name>
<dbReference type="PANTHER" id="PTHR43386:SF1">
    <property type="entry name" value="D,D-DIPEPTIDE TRANSPORT SYSTEM PERMEASE PROTEIN DDPC-RELATED"/>
    <property type="match status" value="1"/>
</dbReference>
<dbReference type="GO" id="GO:0015833">
    <property type="term" value="P:peptide transport"/>
    <property type="evidence" value="ECO:0007669"/>
    <property type="project" value="UniProtKB-KW"/>
</dbReference>
<dbReference type="Gene3D" id="1.10.3720.10">
    <property type="entry name" value="MetI-like"/>
    <property type="match status" value="1"/>
</dbReference>
<protein>
    <submittedName>
        <fullName evidence="11">Peptide/nickel transport system permease protein</fullName>
    </submittedName>
</protein>
<evidence type="ECO:0000256" key="5">
    <source>
        <dbReference type="ARBA" id="ARBA00022856"/>
    </source>
</evidence>
<evidence type="ECO:0000256" key="7">
    <source>
        <dbReference type="ARBA" id="ARBA00022989"/>
    </source>
</evidence>
<sequence length="286" mass="29135">MSAPDSADRSMAAARGRPGPGMAAAGTFVGLLVVVALFAPLLAPYDPLTSDAAAILQPPSAAHWFGTDGIGRDVFSRVLVATRLDLAIAVAAVAASAVLGTALGAFSGYVGGWLDTVVGRCADVILAFPLFVLALALAAALGGGAVSIVIATAVINLPFYIRLARAEVNARRGLAWVEAARMTGRGPAGVVLACLMPAVLPVILVQVSINLAWAILNAAGLSFLGLGVQPPTPEWGTMIAEGGRYLLSGHWWLVVFPGLALAAASIAFMVLADGLRDRLDPRGGHG</sequence>
<dbReference type="InterPro" id="IPR035906">
    <property type="entry name" value="MetI-like_sf"/>
</dbReference>
<comment type="similarity">
    <text evidence="9">Belongs to the binding-protein-dependent transport system permease family.</text>
</comment>
<reference evidence="11" key="1">
    <citation type="submission" date="2023-07" db="EMBL/GenBank/DDBJ databases">
        <title>Genomic Encyclopedia of Type Strains, Phase IV (KMG-IV): sequencing the most valuable type-strain genomes for metagenomic binning, comparative biology and taxonomic classification.</title>
        <authorList>
            <person name="Goeker M."/>
        </authorList>
    </citation>
    <scope>NUCLEOTIDE SEQUENCE</scope>
    <source>
        <strain evidence="11">DSM 21202</strain>
    </source>
</reference>
<dbReference type="PROSITE" id="PS50928">
    <property type="entry name" value="ABC_TM1"/>
    <property type="match status" value="1"/>
</dbReference>
<dbReference type="AlphaFoldDB" id="A0AAE3VPI4"/>
<dbReference type="GO" id="GO:0015031">
    <property type="term" value="P:protein transport"/>
    <property type="evidence" value="ECO:0007669"/>
    <property type="project" value="UniProtKB-KW"/>
</dbReference>
<evidence type="ECO:0000313" key="11">
    <source>
        <dbReference type="EMBL" id="MDQ0315415.1"/>
    </source>
</evidence>
<evidence type="ECO:0000256" key="6">
    <source>
        <dbReference type="ARBA" id="ARBA00022927"/>
    </source>
</evidence>
<dbReference type="InterPro" id="IPR025966">
    <property type="entry name" value="OppC_N"/>
</dbReference>
<gene>
    <name evidence="11" type="ORF">J2S73_001872</name>
</gene>
<dbReference type="Proteomes" id="UP001229244">
    <property type="component" value="Unassembled WGS sequence"/>
</dbReference>
<dbReference type="Pfam" id="PF12911">
    <property type="entry name" value="OppC_N"/>
    <property type="match status" value="1"/>
</dbReference>